<dbReference type="AlphaFoldDB" id="A0AAD6VUI6"/>
<gene>
    <name evidence="1" type="ORF">GGX14DRAFT_322517</name>
</gene>
<protein>
    <submittedName>
        <fullName evidence="1">Uncharacterized protein</fullName>
    </submittedName>
</protein>
<feature type="non-terminal residue" evidence="1">
    <location>
        <position position="1"/>
    </location>
</feature>
<sequence length="94" mass="10778">LGSDHLPITYELDLKPLKLTSSRYNSELMKVDKFLSILRLELGRPLPEIETQEALSEAMDLLCEVLILAVGPSTAMRRLCSHSRRWWKAELKVL</sequence>
<dbReference type="EMBL" id="JARJCW010000015">
    <property type="protein sequence ID" value="KAJ7216508.1"/>
    <property type="molecule type" value="Genomic_DNA"/>
</dbReference>
<evidence type="ECO:0000313" key="1">
    <source>
        <dbReference type="EMBL" id="KAJ7216508.1"/>
    </source>
</evidence>
<reference evidence="1" key="1">
    <citation type="submission" date="2023-03" db="EMBL/GenBank/DDBJ databases">
        <title>Massive genome expansion in bonnet fungi (Mycena s.s.) driven by repeated elements and novel gene families across ecological guilds.</title>
        <authorList>
            <consortium name="Lawrence Berkeley National Laboratory"/>
            <person name="Harder C.B."/>
            <person name="Miyauchi S."/>
            <person name="Viragh M."/>
            <person name="Kuo A."/>
            <person name="Thoen E."/>
            <person name="Andreopoulos B."/>
            <person name="Lu D."/>
            <person name="Skrede I."/>
            <person name="Drula E."/>
            <person name="Henrissat B."/>
            <person name="Morin E."/>
            <person name="Kohler A."/>
            <person name="Barry K."/>
            <person name="LaButti K."/>
            <person name="Morin E."/>
            <person name="Salamov A."/>
            <person name="Lipzen A."/>
            <person name="Mereny Z."/>
            <person name="Hegedus B."/>
            <person name="Baldrian P."/>
            <person name="Stursova M."/>
            <person name="Weitz H."/>
            <person name="Taylor A."/>
            <person name="Grigoriev I.V."/>
            <person name="Nagy L.G."/>
            <person name="Martin F."/>
            <person name="Kauserud H."/>
        </authorList>
    </citation>
    <scope>NUCLEOTIDE SEQUENCE</scope>
    <source>
        <strain evidence="1">9144</strain>
    </source>
</reference>
<keyword evidence="2" id="KW-1185">Reference proteome</keyword>
<dbReference type="Proteomes" id="UP001219525">
    <property type="component" value="Unassembled WGS sequence"/>
</dbReference>
<feature type="non-terminal residue" evidence="1">
    <location>
        <position position="94"/>
    </location>
</feature>
<proteinExistence type="predicted"/>
<comment type="caution">
    <text evidence="1">The sequence shown here is derived from an EMBL/GenBank/DDBJ whole genome shotgun (WGS) entry which is preliminary data.</text>
</comment>
<name>A0AAD6VUI6_9AGAR</name>
<organism evidence="1 2">
    <name type="scientific">Mycena pura</name>
    <dbReference type="NCBI Taxonomy" id="153505"/>
    <lineage>
        <taxon>Eukaryota</taxon>
        <taxon>Fungi</taxon>
        <taxon>Dikarya</taxon>
        <taxon>Basidiomycota</taxon>
        <taxon>Agaricomycotina</taxon>
        <taxon>Agaricomycetes</taxon>
        <taxon>Agaricomycetidae</taxon>
        <taxon>Agaricales</taxon>
        <taxon>Marasmiineae</taxon>
        <taxon>Mycenaceae</taxon>
        <taxon>Mycena</taxon>
    </lineage>
</organism>
<evidence type="ECO:0000313" key="2">
    <source>
        <dbReference type="Proteomes" id="UP001219525"/>
    </source>
</evidence>
<accession>A0AAD6VUI6</accession>